<gene>
    <name evidence="1" type="ORF">M9H77_18466</name>
</gene>
<accession>A0ACC0B7K1</accession>
<proteinExistence type="predicted"/>
<evidence type="ECO:0000313" key="1">
    <source>
        <dbReference type="EMBL" id="KAI5668613.1"/>
    </source>
</evidence>
<keyword evidence="2" id="KW-1185">Reference proteome</keyword>
<dbReference type="EMBL" id="CM044704">
    <property type="protein sequence ID" value="KAI5668613.1"/>
    <property type="molecule type" value="Genomic_DNA"/>
</dbReference>
<name>A0ACC0B7K1_CATRO</name>
<protein>
    <submittedName>
        <fullName evidence="1">Uncharacterized protein</fullName>
    </submittedName>
</protein>
<sequence>MKKKRMEGCNTVEEIEDHESGQEQTCTVEGMDRNMTRSSLLPPSEVMKLRRAAKNILHLVSLNPKGPVSGALPMSEVLRDLSRLCTLGWFRTEALLDGCT</sequence>
<dbReference type="Proteomes" id="UP001060085">
    <property type="component" value="Linkage Group LG04"/>
</dbReference>
<reference evidence="2" key="1">
    <citation type="journal article" date="2023" name="Nat. Plants">
        <title>Single-cell RNA sequencing provides a high-resolution roadmap for understanding the multicellular compartmentation of specialized metabolism.</title>
        <authorList>
            <person name="Sun S."/>
            <person name="Shen X."/>
            <person name="Li Y."/>
            <person name="Li Y."/>
            <person name="Wang S."/>
            <person name="Li R."/>
            <person name="Zhang H."/>
            <person name="Shen G."/>
            <person name="Guo B."/>
            <person name="Wei J."/>
            <person name="Xu J."/>
            <person name="St-Pierre B."/>
            <person name="Chen S."/>
            <person name="Sun C."/>
        </authorList>
    </citation>
    <scope>NUCLEOTIDE SEQUENCE [LARGE SCALE GENOMIC DNA]</scope>
</reference>
<organism evidence="1 2">
    <name type="scientific">Catharanthus roseus</name>
    <name type="common">Madagascar periwinkle</name>
    <name type="synonym">Vinca rosea</name>
    <dbReference type="NCBI Taxonomy" id="4058"/>
    <lineage>
        <taxon>Eukaryota</taxon>
        <taxon>Viridiplantae</taxon>
        <taxon>Streptophyta</taxon>
        <taxon>Embryophyta</taxon>
        <taxon>Tracheophyta</taxon>
        <taxon>Spermatophyta</taxon>
        <taxon>Magnoliopsida</taxon>
        <taxon>eudicotyledons</taxon>
        <taxon>Gunneridae</taxon>
        <taxon>Pentapetalae</taxon>
        <taxon>asterids</taxon>
        <taxon>lamiids</taxon>
        <taxon>Gentianales</taxon>
        <taxon>Apocynaceae</taxon>
        <taxon>Rauvolfioideae</taxon>
        <taxon>Vinceae</taxon>
        <taxon>Catharanthinae</taxon>
        <taxon>Catharanthus</taxon>
    </lineage>
</organism>
<comment type="caution">
    <text evidence="1">The sequence shown here is derived from an EMBL/GenBank/DDBJ whole genome shotgun (WGS) entry which is preliminary data.</text>
</comment>
<evidence type="ECO:0000313" key="2">
    <source>
        <dbReference type="Proteomes" id="UP001060085"/>
    </source>
</evidence>